<evidence type="ECO:0000256" key="1">
    <source>
        <dbReference type="ARBA" id="ARBA00001933"/>
    </source>
</evidence>
<dbReference type="InterPro" id="IPR021115">
    <property type="entry name" value="Pyridoxal-P_BS"/>
</dbReference>
<keyword evidence="9" id="KW-0808">Transferase</keyword>
<dbReference type="InterPro" id="IPR015422">
    <property type="entry name" value="PyrdxlP-dep_Trfase_small"/>
</dbReference>
<dbReference type="GO" id="GO:0019752">
    <property type="term" value="P:carboxylic acid metabolic process"/>
    <property type="evidence" value="ECO:0007669"/>
    <property type="project" value="InterPro"/>
</dbReference>
<evidence type="ECO:0000313" key="8">
    <source>
        <dbReference type="EMBL" id="KRT93211.1"/>
    </source>
</evidence>
<evidence type="ECO:0000313" key="9">
    <source>
        <dbReference type="EMBL" id="MEC0487610.1"/>
    </source>
</evidence>
<keyword evidence="5 7" id="KW-0456">Lyase</keyword>
<accession>A0A0T6BNJ9</accession>
<dbReference type="RefSeq" id="WP_048354814.1">
    <property type="nucleotide sequence ID" value="NZ_CP023481.1"/>
</dbReference>
<comment type="caution">
    <text evidence="8">The sequence shown here is derived from an EMBL/GenBank/DDBJ whole genome shotgun (WGS) entry which is preliminary data.</text>
</comment>
<evidence type="ECO:0000256" key="4">
    <source>
        <dbReference type="ARBA" id="ARBA00022898"/>
    </source>
</evidence>
<dbReference type="GO" id="GO:0008483">
    <property type="term" value="F:transaminase activity"/>
    <property type="evidence" value="ECO:0007669"/>
    <property type="project" value="UniProtKB-KW"/>
</dbReference>
<dbReference type="InterPro" id="IPR002129">
    <property type="entry name" value="PyrdxlP-dep_de-COase"/>
</dbReference>
<reference evidence="9 11" key="3">
    <citation type="submission" date="2023-03" db="EMBL/GenBank/DDBJ databases">
        <title>Agriculturally important microbes genome sequencing.</title>
        <authorList>
            <person name="Dunlap C."/>
        </authorList>
    </citation>
    <scope>NUCLEOTIDE SEQUENCE [LARGE SCALE GENOMIC DNA]</scope>
    <source>
        <strain evidence="9 11">CBP-3203</strain>
    </source>
</reference>
<dbReference type="Proteomes" id="UP001341297">
    <property type="component" value="Unassembled WGS sequence"/>
</dbReference>
<evidence type="ECO:0000313" key="10">
    <source>
        <dbReference type="Proteomes" id="UP000036168"/>
    </source>
</evidence>
<dbReference type="InterPro" id="IPR015424">
    <property type="entry name" value="PyrdxlP-dep_Trfase"/>
</dbReference>
<keyword evidence="4 6" id="KW-0663">Pyridoxal phosphate</keyword>
<evidence type="ECO:0000256" key="7">
    <source>
        <dbReference type="RuleBase" id="RU000382"/>
    </source>
</evidence>
<gene>
    <name evidence="8" type="ORF">AB447_219895</name>
    <name evidence="9" type="ORF">P8828_22960</name>
</gene>
<dbReference type="STRING" id="1664069.BGLY_1215"/>
<dbReference type="Proteomes" id="UP000036168">
    <property type="component" value="Unassembled WGS sequence"/>
</dbReference>
<organism evidence="8 10">
    <name type="scientific">Bacillus glycinifermentans</name>
    <dbReference type="NCBI Taxonomy" id="1664069"/>
    <lineage>
        <taxon>Bacteria</taxon>
        <taxon>Bacillati</taxon>
        <taxon>Bacillota</taxon>
        <taxon>Bacilli</taxon>
        <taxon>Bacillales</taxon>
        <taxon>Bacillaceae</taxon>
        <taxon>Bacillus</taxon>
    </lineage>
</organism>
<comment type="cofactor">
    <cofactor evidence="1 6 7">
        <name>pyridoxal 5'-phosphate</name>
        <dbReference type="ChEBI" id="CHEBI:597326"/>
    </cofactor>
</comment>
<dbReference type="EMBL" id="JARRTL010000034">
    <property type="protein sequence ID" value="MEC0487610.1"/>
    <property type="molecule type" value="Genomic_DNA"/>
</dbReference>
<sequence length="502" mass="56534">MKLSSKERIFDSLFMHGGEHGIEAYRKAVEAVVHILSDEWKRDADPYSGNMPRELHDLIKKTCSFRESGEPLERVLEQLKEVCLPHRIRVEHPKCIAHLHCPPVIPAVAAEMLISVMNLSMDSFDQSGAASLIEEEMVQWLCRKFHYGMEADGTFTSGGTQSNHMGLLLARDAYCEKRWNWNVQKDGLPPEADRLRILCSKDAHFTVKRSASQLGLGERAVVLVDTDENKRMCLFDLQKKTDMLKDSGLYPFALVATCGTTDFGSIDPLSELADAAGRSGLWLHVDAAYGGALIMSKMRRDKLAGIERADSVSVDFHKLFYQPVSCGAFLVKDRRHFRFIDHHAAYLNPEEDEADGLVHLVNKSLQTTRRFDALKLLISLRVLGEDAFAEMIDGTFGLAEAAAQRIAANDHFELLNPRPELNAVVFRYLAGDDDEESDDVNKYVHRELFQTGRAVIAKTTADGKTYLKFTLLNPRTALYDIEDVLCEIEKLAGLYLKSRRVK</sequence>
<dbReference type="PANTHER" id="PTHR45677">
    <property type="entry name" value="GLUTAMATE DECARBOXYLASE-RELATED"/>
    <property type="match status" value="1"/>
</dbReference>
<evidence type="ECO:0000256" key="3">
    <source>
        <dbReference type="ARBA" id="ARBA00022793"/>
    </source>
</evidence>
<dbReference type="CDD" id="cd06450">
    <property type="entry name" value="DOPA_deC_like"/>
    <property type="match status" value="1"/>
</dbReference>
<proteinExistence type="inferred from homology"/>
<dbReference type="EMBL" id="LECW02000022">
    <property type="protein sequence ID" value="KRT93211.1"/>
    <property type="molecule type" value="Genomic_DNA"/>
</dbReference>
<dbReference type="SUPFAM" id="SSF53383">
    <property type="entry name" value="PLP-dependent transferases"/>
    <property type="match status" value="1"/>
</dbReference>
<keyword evidence="9" id="KW-0032">Aminotransferase</keyword>
<reference evidence="8" key="2">
    <citation type="submission" date="2015-10" db="EMBL/GenBank/DDBJ databases">
        <authorList>
            <person name="Gilbert D.G."/>
        </authorList>
    </citation>
    <scope>NUCLEOTIDE SEQUENCE</scope>
    <source>
        <strain evidence="8">GO-13</strain>
    </source>
</reference>
<dbReference type="AlphaFoldDB" id="A0A0T6BNJ9"/>
<evidence type="ECO:0000256" key="5">
    <source>
        <dbReference type="ARBA" id="ARBA00023239"/>
    </source>
</evidence>
<evidence type="ECO:0000256" key="6">
    <source>
        <dbReference type="PIRSR" id="PIRSR602129-50"/>
    </source>
</evidence>
<keyword evidence="3" id="KW-0210">Decarboxylase</keyword>
<reference evidence="8 10" key="1">
    <citation type="journal article" date="2015" name="Int. J. Syst. Evol. Microbiol.">
        <title>Bacillus glycinifermentans sp. nov., isolated from fermented soybean paste.</title>
        <authorList>
            <person name="Kim S.J."/>
            <person name="Dunlap C.A."/>
            <person name="Kwon S.W."/>
            <person name="Rooney A.P."/>
        </authorList>
    </citation>
    <scope>NUCLEOTIDE SEQUENCE [LARGE SCALE GENOMIC DNA]</scope>
    <source>
        <strain evidence="8 10">GO-13</strain>
    </source>
</reference>
<feature type="modified residue" description="N6-(pyridoxal phosphate)lysine" evidence="6">
    <location>
        <position position="318"/>
    </location>
</feature>
<comment type="similarity">
    <text evidence="2 7">Belongs to the group II decarboxylase family.</text>
</comment>
<name>A0A0T6BNJ9_9BACI</name>
<dbReference type="Gene3D" id="3.90.1150.10">
    <property type="entry name" value="Aspartate Aminotransferase, domain 1"/>
    <property type="match status" value="1"/>
</dbReference>
<dbReference type="PROSITE" id="PS00392">
    <property type="entry name" value="DDC_GAD_HDC_YDC"/>
    <property type="match status" value="1"/>
</dbReference>
<dbReference type="Gene3D" id="1.20.1650.10">
    <property type="entry name" value="PLP-dependent transferases"/>
    <property type="match status" value="1"/>
</dbReference>
<dbReference type="GO" id="GO:0005737">
    <property type="term" value="C:cytoplasm"/>
    <property type="evidence" value="ECO:0007669"/>
    <property type="project" value="TreeGrafter"/>
</dbReference>
<dbReference type="InterPro" id="IPR015421">
    <property type="entry name" value="PyrdxlP-dep_Trfase_major"/>
</dbReference>
<evidence type="ECO:0000256" key="2">
    <source>
        <dbReference type="ARBA" id="ARBA00009533"/>
    </source>
</evidence>
<evidence type="ECO:0000313" key="11">
    <source>
        <dbReference type="Proteomes" id="UP001341297"/>
    </source>
</evidence>
<dbReference type="Pfam" id="PF00282">
    <property type="entry name" value="Pyridoxal_deC"/>
    <property type="match status" value="1"/>
</dbReference>
<keyword evidence="11" id="KW-1185">Reference proteome</keyword>
<dbReference type="GO" id="GO:0030170">
    <property type="term" value="F:pyridoxal phosphate binding"/>
    <property type="evidence" value="ECO:0007669"/>
    <property type="project" value="InterPro"/>
</dbReference>
<dbReference type="PANTHER" id="PTHR45677:SF8">
    <property type="entry name" value="CYSTEINE SULFINIC ACID DECARBOXYLASE"/>
    <property type="match status" value="1"/>
</dbReference>
<dbReference type="OrthoDB" id="9803665at2"/>
<protein>
    <submittedName>
        <fullName evidence="8">2,4-diaminobutyrate decarboxylase</fullName>
    </submittedName>
    <submittedName>
        <fullName evidence="9">Aspartate aminotransferase family protein</fullName>
    </submittedName>
</protein>
<dbReference type="GO" id="GO:0004058">
    <property type="term" value="F:aromatic-L-amino-acid decarboxylase activity"/>
    <property type="evidence" value="ECO:0007669"/>
    <property type="project" value="UniProtKB-ARBA"/>
</dbReference>
<dbReference type="Gene3D" id="3.40.640.10">
    <property type="entry name" value="Type I PLP-dependent aspartate aminotransferase-like (Major domain)"/>
    <property type="match status" value="1"/>
</dbReference>